<organism evidence="4 5">
    <name type="scientific">Pseudomonas borbori</name>
    <dbReference type="NCBI Taxonomy" id="289003"/>
    <lineage>
        <taxon>Bacteria</taxon>
        <taxon>Pseudomonadati</taxon>
        <taxon>Pseudomonadota</taxon>
        <taxon>Gammaproteobacteria</taxon>
        <taxon>Pseudomonadales</taxon>
        <taxon>Pseudomonadaceae</taxon>
        <taxon>Pseudomonas</taxon>
    </lineage>
</organism>
<dbReference type="OrthoDB" id="9801773at2"/>
<dbReference type="RefSeq" id="WP_090501461.1">
    <property type="nucleotide sequence ID" value="NZ_FOWX01000014.1"/>
</dbReference>
<proteinExistence type="inferred from homology"/>
<feature type="domain" description="NAD-dependent epimerase/dehydratase" evidence="2">
    <location>
        <begin position="3"/>
        <end position="223"/>
    </location>
</feature>
<gene>
    <name evidence="4" type="ORF">SAMN05216190_114100</name>
</gene>
<accession>A0A1I5S095</accession>
<dbReference type="Pfam" id="PF01370">
    <property type="entry name" value="Epimerase"/>
    <property type="match status" value="1"/>
</dbReference>
<dbReference type="InterPro" id="IPR010099">
    <property type="entry name" value="SDR39U1"/>
</dbReference>
<dbReference type="InterPro" id="IPR013549">
    <property type="entry name" value="DUF1731"/>
</dbReference>
<evidence type="ECO:0008006" key="6">
    <source>
        <dbReference type="Google" id="ProtNLM"/>
    </source>
</evidence>
<evidence type="ECO:0000259" key="3">
    <source>
        <dbReference type="Pfam" id="PF08338"/>
    </source>
</evidence>
<evidence type="ECO:0000313" key="5">
    <source>
        <dbReference type="Proteomes" id="UP000198784"/>
    </source>
</evidence>
<dbReference type="PANTHER" id="PTHR11092">
    <property type="entry name" value="SUGAR NUCLEOTIDE EPIMERASE RELATED"/>
    <property type="match status" value="1"/>
</dbReference>
<dbReference type="Gene3D" id="3.40.50.720">
    <property type="entry name" value="NAD(P)-binding Rossmann-like Domain"/>
    <property type="match status" value="1"/>
</dbReference>
<evidence type="ECO:0000256" key="1">
    <source>
        <dbReference type="ARBA" id="ARBA00009353"/>
    </source>
</evidence>
<dbReference type="NCBIfam" id="TIGR01777">
    <property type="entry name" value="yfcH"/>
    <property type="match status" value="1"/>
</dbReference>
<dbReference type="EMBL" id="FOWX01000014">
    <property type="protein sequence ID" value="SFP64074.1"/>
    <property type="molecule type" value="Genomic_DNA"/>
</dbReference>
<keyword evidence="5" id="KW-1185">Reference proteome</keyword>
<dbReference type="PANTHER" id="PTHR11092:SF0">
    <property type="entry name" value="EPIMERASE FAMILY PROTEIN SDR39U1"/>
    <property type="match status" value="1"/>
</dbReference>
<evidence type="ECO:0000313" key="4">
    <source>
        <dbReference type="EMBL" id="SFP64074.1"/>
    </source>
</evidence>
<dbReference type="AlphaFoldDB" id="A0A1I5S095"/>
<dbReference type="SUPFAM" id="SSF51735">
    <property type="entry name" value="NAD(P)-binding Rossmann-fold domains"/>
    <property type="match status" value="1"/>
</dbReference>
<sequence length="301" mass="32632">MHILLTGGTGLIGRGLCRHWAQQGHQLTVWSRSPQRVAALCGAQVRGIGQLEELGAEPLDAVVNLAGAPIADRPWTSKRKSLLWASRISLTEQLLSWLQGRADKPRLLLSGSAVGWYGDGGERELHEDSPPVCEDFAAQLCGAWEETAQRAEALGMRVVLVRTGLVLARDGGMLKRLLPPFKLGLGGRLGDGRQWMPWVHLDDQIALMDFLLQQEQASGPYNACAPNPVRNAEFARALGRALHRLALLPVPAVVLRVGLGELSGLLLGGQRALPVRLSEAGFRFRFTDLDTALADLLGDTD</sequence>
<dbReference type="Pfam" id="PF08338">
    <property type="entry name" value="DUF1731"/>
    <property type="match status" value="1"/>
</dbReference>
<dbReference type="InterPro" id="IPR036291">
    <property type="entry name" value="NAD(P)-bd_dom_sf"/>
</dbReference>
<feature type="domain" description="DUF1731" evidence="3">
    <location>
        <begin position="250"/>
        <end position="296"/>
    </location>
</feature>
<evidence type="ECO:0000259" key="2">
    <source>
        <dbReference type="Pfam" id="PF01370"/>
    </source>
</evidence>
<dbReference type="InterPro" id="IPR001509">
    <property type="entry name" value="Epimerase_deHydtase"/>
</dbReference>
<dbReference type="STRING" id="289003.SAMN05216190_114100"/>
<name>A0A1I5S095_9PSED</name>
<reference evidence="5" key="1">
    <citation type="submission" date="2016-10" db="EMBL/GenBank/DDBJ databases">
        <authorList>
            <person name="Varghese N."/>
            <person name="Submissions S."/>
        </authorList>
    </citation>
    <scope>NUCLEOTIDE SEQUENCE [LARGE SCALE GENOMIC DNA]</scope>
    <source>
        <strain evidence="5">DSM 17834</strain>
    </source>
</reference>
<protein>
    <recommendedName>
        <fullName evidence="6">TIGR01777 family protein</fullName>
    </recommendedName>
</protein>
<comment type="similarity">
    <text evidence="1">Belongs to the NAD(P)-dependent epimerase/dehydratase family. SDR39U1 subfamily.</text>
</comment>
<dbReference type="Proteomes" id="UP000198784">
    <property type="component" value="Unassembled WGS sequence"/>
</dbReference>